<proteinExistence type="inferred from homology"/>
<evidence type="ECO:0000256" key="12">
    <source>
        <dbReference type="ARBA" id="ARBA00023136"/>
    </source>
</evidence>
<evidence type="ECO:0000313" key="16">
    <source>
        <dbReference type="Proteomes" id="UP000887572"/>
    </source>
</evidence>
<dbReference type="GO" id="GO:0006120">
    <property type="term" value="P:mitochondrial electron transport, NADH to ubiquinone"/>
    <property type="evidence" value="ECO:0007669"/>
    <property type="project" value="TreeGrafter"/>
</dbReference>
<comment type="subcellular location">
    <subcellularLocation>
        <location evidence="2">Mitochondrion inner membrane</location>
        <topology evidence="2">Peripheral membrane protein</topology>
        <orientation evidence="2">Matrix side</orientation>
    </subcellularLocation>
</comment>
<evidence type="ECO:0000256" key="11">
    <source>
        <dbReference type="ARBA" id="ARBA00023128"/>
    </source>
</evidence>
<keyword evidence="10" id="KW-0007">Acetylation</keyword>
<keyword evidence="16" id="KW-1185">Reference proteome</keyword>
<evidence type="ECO:0000313" key="17">
    <source>
        <dbReference type="WBParaSite" id="Gr19_v10_g11448.t2"/>
    </source>
</evidence>
<organism evidence="16 17">
    <name type="scientific">Globodera rostochiensis</name>
    <name type="common">Golden nematode worm</name>
    <name type="synonym">Heterodera rostochiensis</name>
    <dbReference type="NCBI Taxonomy" id="31243"/>
    <lineage>
        <taxon>Eukaryota</taxon>
        <taxon>Metazoa</taxon>
        <taxon>Ecdysozoa</taxon>
        <taxon>Nematoda</taxon>
        <taxon>Chromadorea</taxon>
        <taxon>Rhabditida</taxon>
        <taxon>Tylenchina</taxon>
        <taxon>Tylenchomorpha</taxon>
        <taxon>Tylenchoidea</taxon>
        <taxon>Heteroderidae</taxon>
        <taxon>Heteroderinae</taxon>
        <taxon>Globodera</taxon>
    </lineage>
</organism>
<keyword evidence="6" id="KW-0813">Transport</keyword>
<evidence type="ECO:0000256" key="8">
    <source>
        <dbReference type="ARBA" id="ARBA00022792"/>
    </source>
</evidence>
<dbReference type="GO" id="GO:0005743">
    <property type="term" value="C:mitochondrial inner membrane"/>
    <property type="evidence" value="ECO:0007669"/>
    <property type="project" value="UniProtKB-SubCell"/>
</dbReference>
<evidence type="ECO:0000256" key="5">
    <source>
        <dbReference type="ARBA" id="ARBA00016383"/>
    </source>
</evidence>
<dbReference type="InterPro" id="IPR009947">
    <property type="entry name" value="NDUA7"/>
</dbReference>
<keyword evidence="12" id="KW-0472">Membrane</keyword>
<dbReference type="AlphaFoldDB" id="A0A914GY42"/>
<evidence type="ECO:0000256" key="7">
    <source>
        <dbReference type="ARBA" id="ARBA00022660"/>
    </source>
</evidence>
<keyword evidence="9" id="KW-0249">Electron transport</keyword>
<dbReference type="Pfam" id="PF07347">
    <property type="entry name" value="CI-B14_5a"/>
    <property type="match status" value="1"/>
</dbReference>
<evidence type="ECO:0000256" key="15">
    <source>
        <dbReference type="SAM" id="MobiDB-lite"/>
    </source>
</evidence>
<comment type="similarity">
    <text evidence="3">Belongs to the complex I NDUFA7 subunit family.</text>
</comment>
<evidence type="ECO:0000256" key="2">
    <source>
        <dbReference type="ARBA" id="ARBA00004443"/>
    </source>
</evidence>
<evidence type="ECO:0000256" key="9">
    <source>
        <dbReference type="ARBA" id="ARBA00022982"/>
    </source>
</evidence>
<accession>A0A914GY42</accession>
<evidence type="ECO:0000256" key="13">
    <source>
        <dbReference type="ARBA" id="ARBA00030360"/>
    </source>
</evidence>
<evidence type="ECO:0000256" key="10">
    <source>
        <dbReference type="ARBA" id="ARBA00022990"/>
    </source>
</evidence>
<dbReference type="WBParaSite" id="Gr19_v10_g11448.t2">
    <property type="protein sequence ID" value="Gr19_v10_g11448.t2"/>
    <property type="gene ID" value="Gr19_v10_g11448"/>
</dbReference>
<keyword evidence="11" id="KW-0496">Mitochondrion</keyword>
<keyword evidence="7" id="KW-0679">Respiratory chain</keyword>
<evidence type="ECO:0000256" key="14">
    <source>
        <dbReference type="ARBA" id="ARBA00033401"/>
    </source>
</evidence>
<sequence length="237" mass="26073">MVAPRRPGRRNGSAEIPKRCRRPSCSRSCMQLASYISKMPKVPKMVPPGLKNRAPSPFIAWCRDYLMHIKRKTDLTPPAGIPGPDGECVYMPPNRFPNTQSSRSIEPAMAQGGVHHKLADNYYLDRDARRDVKPPMPVYKADGSVALLQGAVVGAPTTLSILSADKMDKDISAAFNKGPAQNFGLNFPTPGFGYEWEAQRRGRGVLAEEEPGTRQTREVRHVSEAAAMTRELISNSG</sequence>
<evidence type="ECO:0000256" key="3">
    <source>
        <dbReference type="ARBA" id="ARBA00005482"/>
    </source>
</evidence>
<comment type="subunit">
    <text evidence="4">Complex I is composed of 45 different subunits.</text>
</comment>
<protein>
    <recommendedName>
        <fullName evidence="5">NADH dehydrogenase [ubiquinone] 1 alpha subcomplex subunit 7</fullName>
    </recommendedName>
    <alternativeName>
        <fullName evidence="14">Complex I-B14.5a</fullName>
    </alternativeName>
    <alternativeName>
        <fullName evidence="13">NADH-ubiquinone oxidoreductase subunit B14.5a</fullName>
    </alternativeName>
</protein>
<comment type="function">
    <text evidence="1">Accessory subunit of the mitochondrial membrane respiratory chain NADH dehydrogenase (Complex I), that is believed not to be involved in catalysis. Complex I functions in the transfer of electrons from NADH to the respiratory chain. The immediate electron acceptor for the enzyme is believed to be ubiquinone.</text>
</comment>
<evidence type="ECO:0000256" key="1">
    <source>
        <dbReference type="ARBA" id="ARBA00003195"/>
    </source>
</evidence>
<dbReference type="Proteomes" id="UP000887572">
    <property type="component" value="Unplaced"/>
</dbReference>
<name>A0A914GY42_GLORO</name>
<evidence type="ECO:0000256" key="4">
    <source>
        <dbReference type="ARBA" id="ARBA00011533"/>
    </source>
</evidence>
<keyword evidence="8" id="KW-0999">Mitochondrion inner membrane</keyword>
<reference evidence="17" key="1">
    <citation type="submission" date="2022-11" db="UniProtKB">
        <authorList>
            <consortium name="WormBaseParasite"/>
        </authorList>
    </citation>
    <scope>IDENTIFICATION</scope>
</reference>
<evidence type="ECO:0000256" key="6">
    <source>
        <dbReference type="ARBA" id="ARBA00022448"/>
    </source>
</evidence>
<feature type="region of interest" description="Disordered" evidence="15">
    <location>
        <begin position="1"/>
        <end position="20"/>
    </location>
</feature>
<dbReference type="PANTHER" id="PTHR12485:SF1">
    <property type="entry name" value="NADH DEHYDROGENASE [UBIQUINONE] 1 ALPHA SUBCOMPLEX SUBUNIT 7"/>
    <property type="match status" value="1"/>
</dbReference>
<dbReference type="PANTHER" id="PTHR12485">
    <property type="entry name" value="NADH-UBIQUINONE OXIDOREDUCTASE SUBUNIT B"/>
    <property type="match status" value="1"/>
</dbReference>